<name>A0A0P0N1H6_9CREN</name>
<dbReference type="EMBL" id="CP013011">
    <property type="protein sequence ID" value="ALL00239.1"/>
    <property type="molecule type" value="Genomic_DNA"/>
</dbReference>
<proteinExistence type="predicted"/>
<organism evidence="1 3">
    <name type="scientific">Pyrodictium delaneyi</name>
    <dbReference type="NCBI Taxonomy" id="1273541"/>
    <lineage>
        <taxon>Archaea</taxon>
        <taxon>Thermoproteota</taxon>
        <taxon>Thermoprotei</taxon>
        <taxon>Desulfurococcales</taxon>
        <taxon>Pyrodictiaceae</taxon>
        <taxon>Pyrodictium</taxon>
    </lineage>
</organism>
<dbReference type="RefSeq" id="WP_055407442.1">
    <property type="nucleotide sequence ID" value="NZ_CP013011.1"/>
</dbReference>
<gene>
    <name evidence="2" type="ORF">Pdsh_07500</name>
    <name evidence="1" type="ORF">Pyrde_0189</name>
</gene>
<dbReference type="Proteomes" id="UP000058613">
    <property type="component" value="Chromosome"/>
</dbReference>
<evidence type="ECO:0000313" key="2">
    <source>
        <dbReference type="EMBL" id="OWJ54321.1"/>
    </source>
</evidence>
<sequence>MAHLLEHMDAVVHGLSVMSSQVLVNQLPRMIEELLGVREGSVIVARLLEMGAREGFQTFIKTLNVDPSQFSLEELLGIFVRQEGQPPRHPFQVFGSVECSNDKCILETRECYYLDTVRKHPAAKAVFIGVVAGVLEAAGYHVRWLVNTAAKKYLCGNGKPDIVIYVDEEIELPACRLVVEKYSCKKKA</sequence>
<reference evidence="2 4" key="2">
    <citation type="submission" date="2017-05" db="EMBL/GenBank/DDBJ databases">
        <title>The draft genome of the hyperthermophilic archaeon 'Pyrodictium delaneyi strain Hulk', an iron and nitrate reducer, reveals the capacity for sulfate reduction.</title>
        <authorList>
            <person name="Demey L.M."/>
            <person name="Miller C."/>
            <person name="Manzella M."/>
            <person name="Reguera G."/>
            <person name="Kashefi K."/>
        </authorList>
    </citation>
    <scope>NUCLEOTIDE SEQUENCE [LARGE SCALE GENOMIC DNA]</scope>
    <source>
        <strain evidence="2 4">Hulk</strain>
    </source>
</reference>
<evidence type="ECO:0000313" key="3">
    <source>
        <dbReference type="Proteomes" id="UP000058613"/>
    </source>
</evidence>
<protein>
    <submittedName>
        <fullName evidence="1">Uncharacterized protein</fullName>
    </submittedName>
</protein>
<accession>A0A0P0N1H6</accession>
<dbReference type="OrthoDB" id="381178at2157"/>
<dbReference type="Proteomes" id="UP000196694">
    <property type="component" value="Unassembled WGS sequence"/>
</dbReference>
<dbReference type="AlphaFoldDB" id="A0A0P0N1H6"/>
<dbReference type="KEGG" id="pdl:Pyrde_0189"/>
<evidence type="ECO:0000313" key="4">
    <source>
        <dbReference type="Proteomes" id="UP000196694"/>
    </source>
</evidence>
<keyword evidence="4" id="KW-1185">Reference proteome</keyword>
<dbReference type="EMBL" id="NCQP01000006">
    <property type="protein sequence ID" value="OWJ54321.1"/>
    <property type="molecule type" value="Genomic_DNA"/>
</dbReference>
<evidence type="ECO:0000313" key="1">
    <source>
        <dbReference type="EMBL" id="ALL00239.1"/>
    </source>
</evidence>
<dbReference type="GeneID" id="26098516"/>
<reference evidence="1 3" key="1">
    <citation type="submission" date="2015-10" db="EMBL/GenBank/DDBJ databases">
        <title>Complete genome sequence of hyperthermophilic archaeon Pyrodictium delaneyi Su06.</title>
        <authorList>
            <person name="Jung J.-H."/>
            <person name="Lin J."/>
            <person name="Holden J.F."/>
            <person name="Park C.-S."/>
        </authorList>
    </citation>
    <scope>NUCLEOTIDE SEQUENCE [LARGE SCALE GENOMIC DNA]</scope>
    <source>
        <strain evidence="1 3">Su06</strain>
    </source>
</reference>